<dbReference type="PANTHER" id="PTHR46637">
    <property type="entry name" value="TIS1421-TRANSPOSASE PROTEIN A"/>
    <property type="match status" value="1"/>
</dbReference>
<feature type="domain" description="Insertion element IS402-like" evidence="2">
    <location>
        <begin position="7"/>
        <end position="83"/>
    </location>
</feature>
<feature type="compositionally biased region" description="Basic residues" evidence="1">
    <location>
        <begin position="112"/>
        <end position="124"/>
    </location>
</feature>
<feature type="compositionally biased region" description="Polar residues" evidence="1">
    <location>
        <begin position="129"/>
        <end position="143"/>
    </location>
</feature>
<sequence length="143" mass="15693">MAAPLVPDALWAIIEPLIPPEPPKPKGGRPRLDDRAALTGILFVLRTGIPWELLPVEMGCGSGMTCWRRLHEWHQAGVWERLHRVLLDRLGYANAINWDRAAVDSASVPAKRGARRPARTRRIAASRAPNATSSLMPTASPSP</sequence>
<dbReference type="Pfam" id="PF13340">
    <property type="entry name" value="DUF4096"/>
    <property type="match status" value="1"/>
</dbReference>
<keyword evidence="4" id="KW-1185">Reference proteome</keyword>
<feature type="region of interest" description="Disordered" evidence="1">
    <location>
        <begin position="107"/>
        <end position="143"/>
    </location>
</feature>
<name>A0ABS4SWV3_9PROT</name>
<dbReference type="EMBL" id="JAGINP010000039">
    <property type="protein sequence ID" value="MBP2297033.1"/>
    <property type="molecule type" value="Genomic_DNA"/>
</dbReference>
<evidence type="ECO:0000256" key="1">
    <source>
        <dbReference type="SAM" id="MobiDB-lite"/>
    </source>
</evidence>
<dbReference type="InterPro" id="IPR052909">
    <property type="entry name" value="Transposase_6_like"/>
</dbReference>
<dbReference type="InterPro" id="IPR025161">
    <property type="entry name" value="IS402-like_dom"/>
</dbReference>
<dbReference type="PANTHER" id="PTHR46637:SF1">
    <property type="entry name" value="BLL5188 PROTEIN"/>
    <property type="match status" value="1"/>
</dbReference>
<dbReference type="NCBIfam" id="NF033580">
    <property type="entry name" value="transpos_IS5_3"/>
    <property type="match status" value="1"/>
</dbReference>
<evidence type="ECO:0000259" key="2">
    <source>
        <dbReference type="Pfam" id="PF13340"/>
    </source>
</evidence>
<accession>A0ABS4SWV3</accession>
<protein>
    <submittedName>
        <fullName evidence="3">Transposase</fullName>
    </submittedName>
</protein>
<evidence type="ECO:0000313" key="3">
    <source>
        <dbReference type="EMBL" id="MBP2297033.1"/>
    </source>
</evidence>
<proteinExistence type="predicted"/>
<gene>
    <name evidence="3" type="ORF">J2851_006852</name>
</gene>
<evidence type="ECO:0000313" key="4">
    <source>
        <dbReference type="Proteomes" id="UP000781958"/>
    </source>
</evidence>
<organism evidence="3 4">
    <name type="scientific">Azospirillum rugosum</name>
    <dbReference type="NCBI Taxonomy" id="416170"/>
    <lineage>
        <taxon>Bacteria</taxon>
        <taxon>Pseudomonadati</taxon>
        <taxon>Pseudomonadota</taxon>
        <taxon>Alphaproteobacteria</taxon>
        <taxon>Rhodospirillales</taxon>
        <taxon>Azospirillaceae</taxon>
        <taxon>Azospirillum</taxon>
    </lineage>
</organism>
<reference evidence="3 4" key="1">
    <citation type="submission" date="2021-03" db="EMBL/GenBank/DDBJ databases">
        <title>Genomic Encyclopedia of Type Strains, Phase III (KMG-III): the genomes of soil and plant-associated and newly described type strains.</title>
        <authorList>
            <person name="Whitman W."/>
        </authorList>
    </citation>
    <scope>NUCLEOTIDE SEQUENCE [LARGE SCALE GENOMIC DNA]</scope>
    <source>
        <strain evidence="3 4">IMMIB AFH-6</strain>
    </source>
</reference>
<dbReference type="Proteomes" id="UP000781958">
    <property type="component" value="Unassembled WGS sequence"/>
</dbReference>
<comment type="caution">
    <text evidence="3">The sequence shown here is derived from an EMBL/GenBank/DDBJ whole genome shotgun (WGS) entry which is preliminary data.</text>
</comment>